<dbReference type="GO" id="GO:0008270">
    <property type="term" value="F:zinc ion binding"/>
    <property type="evidence" value="ECO:0007669"/>
    <property type="project" value="UniProtKB-KW"/>
</dbReference>
<feature type="compositionally biased region" description="Low complexity" evidence="3">
    <location>
        <begin position="13"/>
        <end position="30"/>
    </location>
</feature>
<feature type="compositionally biased region" description="Polar residues" evidence="3">
    <location>
        <begin position="641"/>
        <end position="652"/>
    </location>
</feature>
<keyword evidence="2" id="KW-0863">Zinc-finger</keyword>
<organism evidence="6">
    <name type="scientific">Oikopleura dioica</name>
    <name type="common">Tunicate</name>
    <dbReference type="NCBI Taxonomy" id="34765"/>
    <lineage>
        <taxon>Eukaryota</taxon>
        <taxon>Metazoa</taxon>
        <taxon>Chordata</taxon>
        <taxon>Tunicata</taxon>
        <taxon>Appendicularia</taxon>
        <taxon>Copelata</taxon>
        <taxon>Oikopleuridae</taxon>
        <taxon>Oikopleura</taxon>
    </lineage>
</organism>
<evidence type="ECO:0000259" key="5">
    <source>
        <dbReference type="PROSITE" id="PS50157"/>
    </source>
</evidence>
<evidence type="ECO:0000256" key="3">
    <source>
        <dbReference type="SAM" id="MobiDB-lite"/>
    </source>
</evidence>
<dbReference type="Proteomes" id="UP000011014">
    <property type="component" value="Unassembled WGS sequence"/>
</dbReference>
<keyword evidence="2" id="KW-0479">Metal-binding</keyword>
<feature type="region of interest" description="Disordered" evidence="3">
    <location>
        <begin position="13"/>
        <end position="41"/>
    </location>
</feature>
<protein>
    <recommendedName>
        <fullName evidence="7">C2H2-type domain-containing protein</fullName>
    </recommendedName>
</protein>
<dbReference type="GO" id="GO:0006355">
    <property type="term" value="P:regulation of DNA-templated transcription"/>
    <property type="evidence" value="ECO:0007669"/>
    <property type="project" value="InterPro"/>
</dbReference>
<dbReference type="CDD" id="cd00202">
    <property type="entry name" value="ZnF_GATA"/>
    <property type="match status" value="1"/>
</dbReference>
<evidence type="ECO:0000256" key="1">
    <source>
        <dbReference type="ARBA" id="ARBA00023242"/>
    </source>
</evidence>
<dbReference type="AlphaFoldDB" id="E4YAU6"/>
<feature type="region of interest" description="Disordered" evidence="3">
    <location>
        <begin position="641"/>
        <end position="666"/>
    </location>
</feature>
<dbReference type="PROSITE" id="PS50157">
    <property type="entry name" value="ZINC_FINGER_C2H2_2"/>
    <property type="match status" value="1"/>
</dbReference>
<dbReference type="SMART" id="SM00355">
    <property type="entry name" value="ZnF_C2H2"/>
    <property type="match status" value="2"/>
</dbReference>
<accession>E4YAU6</accession>
<feature type="domain" description="C2H2-type" evidence="5">
    <location>
        <begin position="51"/>
        <end position="73"/>
    </location>
</feature>
<dbReference type="Gene3D" id="3.30.50.10">
    <property type="entry name" value="Erythroid Transcription Factor GATA-1, subunit A"/>
    <property type="match status" value="1"/>
</dbReference>
<evidence type="ECO:0000259" key="4">
    <source>
        <dbReference type="PROSITE" id="PS50114"/>
    </source>
</evidence>
<feature type="compositionally biased region" description="Pro residues" evidence="3">
    <location>
        <begin position="510"/>
        <end position="526"/>
    </location>
</feature>
<keyword evidence="1" id="KW-0539">Nucleus</keyword>
<dbReference type="InterPro" id="IPR013087">
    <property type="entry name" value="Znf_C2H2_type"/>
</dbReference>
<dbReference type="SUPFAM" id="SSF57716">
    <property type="entry name" value="Glucocorticoid receptor-like (DNA-binding domain)"/>
    <property type="match status" value="1"/>
</dbReference>
<gene>
    <name evidence="6" type="ORF">GSOID_T00032025001</name>
</gene>
<feature type="region of interest" description="Disordered" evidence="3">
    <location>
        <begin position="481"/>
        <end position="536"/>
    </location>
</feature>
<dbReference type="EMBL" id="FN654365">
    <property type="protein sequence ID" value="CBY32683.1"/>
    <property type="molecule type" value="Genomic_DNA"/>
</dbReference>
<feature type="compositionally biased region" description="Low complexity" evidence="3">
    <location>
        <begin position="653"/>
        <end position="662"/>
    </location>
</feature>
<evidence type="ECO:0000256" key="2">
    <source>
        <dbReference type="PROSITE-ProRule" id="PRU00042"/>
    </source>
</evidence>
<dbReference type="InterPro" id="IPR000679">
    <property type="entry name" value="Znf_GATA"/>
</dbReference>
<name>E4YAU6_OIKDI</name>
<feature type="domain" description="GATA-type" evidence="4">
    <location>
        <begin position="417"/>
        <end position="492"/>
    </location>
</feature>
<evidence type="ECO:0008006" key="7">
    <source>
        <dbReference type="Google" id="ProtNLM"/>
    </source>
</evidence>
<sequence length="728" mass="80533">MIIQPQSPEEIILDSSISSRSKSDDSGSLEVTNTDSDEEGNLKIDEDADEYVCHICDRSFEDETILQVHHSIHKVDFLTWKSRSHIKSTVMKSCPESVRCIGCTFFYAKKECFVSSDGSKSVCTFCYETTRSKHLKNFGSIKMNRDLFEFTDFLIYDNMRIATSESSVQRTQNASGRQLRLSEEEKVARVKAINNELAEKPDADLNELCSKWSIKTADYQMYKDTSSNSTATTGKVTMPKTWKTEAINPAPYVCPVTKLPLSTIKRIKQLLQEAKGKNDPSFMLKLVEKYNVNQADLQKYMALIVSNSEQRAEQSKYEQQAQLSKLLSSKNVVRLTPVTIPTSTPNVSTQVDIEKVNWTDGRNSFPSMVQSQSVIPCSRASPVSTIPLSTNASHVSPALTNAHQANLDAPRRGGAKKSTRNICINCGTNTATLWRRIKSPEEIELKRPGLVAQREFPQYTGKLACNSCALYWSLHGKHRVVSENSTDTPRRRNRKKNYDKASKIHGQPLTGPPCKQPKLAPAPPTSDPTSTNFRMTPKSLDNFPAQVKASPAAPIPTALSSPSSSSPNLNLSNLNLAALSGIDLKAHLQLLLSLQLQSDPAAAAALLPFLQNLQGNFTSCEIKEEPSDEMTITEVDQTDSFDSITSSPFTSQKSPPNNSSKPEIPSMNCSSCRITIFAPEEGQPFPCQQCPMCPKSIYCNSCIHSIDHLKLHSAANLTRDGQVDISTV</sequence>
<keyword evidence="2" id="KW-0862">Zinc</keyword>
<reference evidence="6" key="1">
    <citation type="journal article" date="2010" name="Science">
        <title>Plasticity of animal genome architecture unmasked by rapid evolution of a pelagic tunicate.</title>
        <authorList>
            <person name="Denoeud F."/>
            <person name="Henriet S."/>
            <person name="Mungpakdee S."/>
            <person name="Aury J.M."/>
            <person name="Da Silva C."/>
            <person name="Brinkmann H."/>
            <person name="Mikhaleva J."/>
            <person name="Olsen L.C."/>
            <person name="Jubin C."/>
            <person name="Canestro C."/>
            <person name="Bouquet J.M."/>
            <person name="Danks G."/>
            <person name="Poulain J."/>
            <person name="Campsteijn C."/>
            <person name="Adamski M."/>
            <person name="Cross I."/>
            <person name="Yadetie F."/>
            <person name="Muffato M."/>
            <person name="Louis A."/>
            <person name="Butcher S."/>
            <person name="Tsagkogeorga G."/>
            <person name="Konrad A."/>
            <person name="Singh S."/>
            <person name="Jensen M.F."/>
            <person name="Cong E.H."/>
            <person name="Eikeseth-Otteraa H."/>
            <person name="Noel B."/>
            <person name="Anthouard V."/>
            <person name="Porcel B.M."/>
            <person name="Kachouri-Lafond R."/>
            <person name="Nishino A."/>
            <person name="Ugolini M."/>
            <person name="Chourrout P."/>
            <person name="Nishida H."/>
            <person name="Aasland R."/>
            <person name="Huzurbazar S."/>
            <person name="Westhof E."/>
            <person name="Delsuc F."/>
            <person name="Lehrach H."/>
            <person name="Reinhardt R."/>
            <person name="Weissenbach J."/>
            <person name="Roy S.W."/>
            <person name="Artiguenave F."/>
            <person name="Postlethwait J.H."/>
            <person name="Manak J.R."/>
            <person name="Thompson E.M."/>
            <person name="Jaillon O."/>
            <person name="Du Pasquier L."/>
            <person name="Boudinot P."/>
            <person name="Liberles D.A."/>
            <person name="Volff J.N."/>
            <person name="Philippe H."/>
            <person name="Lenhard B."/>
            <person name="Roest Crollius H."/>
            <person name="Wincker P."/>
            <person name="Chourrout D."/>
        </authorList>
    </citation>
    <scope>NUCLEOTIDE SEQUENCE [LARGE SCALE GENOMIC DNA]</scope>
</reference>
<dbReference type="PROSITE" id="PS00028">
    <property type="entry name" value="ZINC_FINGER_C2H2_1"/>
    <property type="match status" value="1"/>
</dbReference>
<proteinExistence type="predicted"/>
<dbReference type="GO" id="GO:0043565">
    <property type="term" value="F:sequence-specific DNA binding"/>
    <property type="evidence" value="ECO:0007669"/>
    <property type="project" value="InterPro"/>
</dbReference>
<dbReference type="PROSITE" id="PS50114">
    <property type="entry name" value="GATA_ZN_FINGER_2"/>
    <property type="match status" value="1"/>
</dbReference>
<evidence type="ECO:0000313" key="6">
    <source>
        <dbReference type="EMBL" id="CBY32683.1"/>
    </source>
</evidence>
<dbReference type="InterPro" id="IPR013088">
    <property type="entry name" value="Znf_NHR/GATA"/>
</dbReference>